<dbReference type="Proteomes" id="UP000243706">
    <property type="component" value="Chromosome 1"/>
</dbReference>
<evidence type="ECO:0000313" key="2">
    <source>
        <dbReference type="EMBL" id="SNW03031.1"/>
    </source>
</evidence>
<sequence length="60" mass="6939">MRKEIEKLLESDISHYKISKVTGVNSKTISELRAGKRKIGNITLDTAEKLYNYQIQLEDK</sequence>
<proteinExistence type="predicted"/>
<organism evidence="2 3">
    <name type="scientific">Staphylococcus muscae</name>
    <dbReference type="NCBI Taxonomy" id="1294"/>
    <lineage>
        <taxon>Bacteria</taxon>
        <taxon>Bacillati</taxon>
        <taxon>Bacillota</taxon>
        <taxon>Bacilli</taxon>
        <taxon>Bacillales</taxon>
        <taxon>Staphylococcaceae</taxon>
        <taxon>Staphylococcus</taxon>
    </lineage>
</organism>
<reference evidence="2 3" key="2">
    <citation type="submission" date="2017-06" db="EMBL/GenBank/DDBJ databases">
        <authorList>
            <consortium name="Pathogen Informatics"/>
        </authorList>
    </citation>
    <scope>NUCLEOTIDE SEQUENCE [LARGE SCALE GENOMIC DNA]</scope>
    <source>
        <strain evidence="2 3">NCTC13833</strain>
    </source>
</reference>
<dbReference type="InterPro" id="IPR010982">
    <property type="entry name" value="Lambda_DNA-bd_dom_sf"/>
</dbReference>
<dbReference type="SUPFAM" id="SSF47413">
    <property type="entry name" value="lambda repressor-like DNA-binding domains"/>
    <property type="match status" value="1"/>
</dbReference>
<dbReference type="RefSeq" id="WP_229709438.1">
    <property type="nucleotide sequence ID" value="NZ_BMCB01000012.1"/>
</dbReference>
<protein>
    <recommendedName>
        <fullName evidence="5">DNA-binding protein</fullName>
    </recommendedName>
</protein>
<dbReference type="EMBL" id="BMCB01000012">
    <property type="protein sequence ID" value="GGA94500.1"/>
    <property type="molecule type" value="Genomic_DNA"/>
</dbReference>
<dbReference type="GO" id="GO:0003677">
    <property type="term" value="F:DNA binding"/>
    <property type="evidence" value="ECO:0007669"/>
    <property type="project" value="InterPro"/>
</dbReference>
<keyword evidence="4" id="KW-1185">Reference proteome</keyword>
<evidence type="ECO:0000313" key="4">
    <source>
        <dbReference type="Proteomes" id="UP000652995"/>
    </source>
</evidence>
<reference evidence="1" key="4">
    <citation type="submission" date="2024-05" db="EMBL/GenBank/DDBJ databases">
        <authorList>
            <person name="Sun Q."/>
            <person name="Sedlacek I."/>
        </authorList>
    </citation>
    <scope>NUCLEOTIDE SEQUENCE</scope>
    <source>
        <strain evidence="1">CCM 4175</strain>
    </source>
</reference>
<reference evidence="1" key="1">
    <citation type="journal article" date="2014" name="Int. J. Syst. Evol. Microbiol.">
        <title>Complete genome of a new Firmicutes species belonging to the dominant human colonic microbiota ('Ruminococcus bicirculans') reveals two chromosomes and a selective capacity to utilize plant glucans.</title>
        <authorList>
            <consortium name="NISC Comparative Sequencing Program"/>
            <person name="Wegmann U."/>
            <person name="Louis P."/>
            <person name="Goesmann A."/>
            <person name="Henrissat B."/>
            <person name="Duncan S.H."/>
            <person name="Flint H.J."/>
        </authorList>
    </citation>
    <scope>NUCLEOTIDE SEQUENCE</scope>
    <source>
        <strain evidence="1">CCM 4175</strain>
    </source>
</reference>
<dbReference type="EMBL" id="LT906464">
    <property type="protein sequence ID" value="SNW03031.1"/>
    <property type="molecule type" value="Genomic_DNA"/>
</dbReference>
<gene>
    <name evidence="1" type="ORF">GCM10007183_18370</name>
    <name evidence="2" type="ORF">SAMEA4412661_01384</name>
</gene>
<reference evidence="4" key="3">
    <citation type="journal article" date="2019" name="Int. J. Syst. Evol. Microbiol.">
        <title>The Global Catalogue of Microorganisms (GCM) 10K type strain sequencing project: providing services to taxonomists for standard genome sequencing and annotation.</title>
        <authorList>
            <consortium name="The Broad Institute Genomics Platform"/>
            <consortium name="The Broad Institute Genome Sequencing Center for Infectious Disease"/>
            <person name="Wu L."/>
            <person name="Ma J."/>
        </authorList>
    </citation>
    <scope>NUCLEOTIDE SEQUENCE [LARGE SCALE GENOMIC DNA]</scope>
    <source>
        <strain evidence="4">CCM 4175</strain>
    </source>
</reference>
<dbReference type="AlphaFoldDB" id="A0A240C4J5"/>
<evidence type="ECO:0008006" key="5">
    <source>
        <dbReference type="Google" id="ProtNLM"/>
    </source>
</evidence>
<dbReference type="Proteomes" id="UP000652995">
    <property type="component" value="Unassembled WGS sequence"/>
</dbReference>
<name>A0A240C4J5_9STAP</name>
<accession>A0A240C4J5</accession>
<evidence type="ECO:0000313" key="1">
    <source>
        <dbReference type="EMBL" id="GGA94500.1"/>
    </source>
</evidence>
<evidence type="ECO:0000313" key="3">
    <source>
        <dbReference type="Proteomes" id="UP000243706"/>
    </source>
</evidence>